<dbReference type="OrthoDB" id="9803916at2"/>
<dbReference type="PANTHER" id="PTHR43694">
    <property type="entry name" value="RIBONUCLEASE J"/>
    <property type="match status" value="1"/>
</dbReference>
<dbReference type="SUPFAM" id="SSF56281">
    <property type="entry name" value="Metallo-hydrolase/oxidoreductase"/>
    <property type="match status" value="1"/>
</dbReference>
<organism evidence="2 3">
    <name type="scientific">Thermus arciformis</name>
    <dbReference type="NCBI Taxonomy" id="482827"/>
    <lineage>
        <taxon>Bacteria</taxon>
        <taxon>Thermotogati</taxon>
        <taxon>Deinococcota</taxon>
        <taxon>Deinococci</taxon>
        <taxon>Thermales</taxon>
        <taxon>Thermaceae</taxon>
        <taxon>Thermus</taxon>
    </lineage>
</organism>
<dbReference type="InterPro" id="IPR036866">
    <property type="entry name" value="RibonucZ/Hydroxyglut_hydro"/>
</dbReference>
<sequence>MRRVDLGRLSVWLFGGLGEIGGNQVLLYTAEGGLLLDFGRPFGRWGAYFTEFLSPRTSGLGLRDLLFLRLLPPVPGLYRDGTGDTLLPTELERELLGGLPLDGGKVLALLLSHAHLDHTGSVGYLRQDLPVVTTAATAAIVKAMQDTAQAGVDGEAAYLSPRLPKEDTGLLEGDRKRYLRRPYRLLGRLQAFPHRSPAVQKTLEGHPWEEASSPLALGPFRVEALPVDHSVPGAAAFVVETPEGLVVYTGDLRRHGRWGAKTEAFLRALEGGEVFLLLVEGTRLGEPGRARTEEEVKQALHAEVARWEGAPVVVDFAPRNLERLLSTLEVAWEVGRRLVVTAKDAYLLWGLAEAEPHPWEAVLREVLVLREGKNRTSGWERALWDEAPVQGISPEEVAQDLGAYLLALGFYEVNRLLDLRLLERKAGRVPRRGAYIFSNSYWADQEQILDLKVLLRWLEALDFRLLPEGLAELPQDPQGVKNPFHTSGHAPEADLREVAERLRPRYLLPIHTERPERWREVYEGEVLLP</sequence>
<evidence type="ECO:0000313" key="3">
    <source>
        <dbReference type="Proteomes" id="UP000199446"/>
    </source>
</evidence>
<dbReference type="InterPro" id="IPR001279">
    <property type="entry name" value="Metallo-B-lactamas"/>
</dbReference>
<dbReference type="InterPro" id="IPR011108">
    <property type="entry name" value="RMMBL"/>
</dbReference>
<keyword evidence="3" id="KW-1185">Reference proteome</keyword>
<dbReference type="Gene3D" id="3.60.15.10">
    <property type="entry name" value="Ribonuclease Z/Hydroxyacylglutathione hydrolase-like"/>
    <property type="match status" value="1"/>
</dbReference>
<protein>
    <submittedName>
        <fullName evidence="2">Ribonuclease J</fullName>
    </submittedName>
</protein>
<dbReference type="Pfam" id="PF07521">
    <property type="entry name" value="RMMBL"/>
    <property type="match status" value="1"/>
</dbReference>
<dbReference type="STRING" id="482827.SAMN04488243_12217"/>
<feature type="domain" description="Metallo-beta-lactamase" evidence="1">
    <location>
        <begin position="21"/>
        <end position="289"/>
    </location>
</feature>
<proteinExistence type="predicted"/>
<dbReference type="SMART" id="SM00849">
    <property type="entry name" value="Lactamase_B"/>
    <property type="match status" value="1"/>
</dbReference>
<evidence type="ECO:0000259" key="1">
    <source>
        <dbReference type="SMART" id="SM00849"/>
    </source>
</evidence>
<dbReference type="Proteomes" id="UP000199446">
    <property type="component" value="Unassembled WGS sequence"/>
</dbReference>
<dbReference type="PANTHER" id="PTHR43694:SF1">
    <property type="entry name" value="RIBONUCLEASE J"/>
    <property type="match status" value="1"/>
</dbReference>
<accession>A0A1G7HX96</accession>
<dbReference type="Pfam" id="PF00753">
    <property type="entry name" value="Lactamase_B"/>
    <property type="match status" value="1"/>
</dbReference>
<gene>
    <name evidence="2" type="ORF">SAMN04488243_12217</name>
</gene>
<dbReference type="RefSeq" id="WP_093007738.1">
    <property type="nucleotide sequence ID" value="NZ_FNBC01000022.1"/>
</dbReference>
<reference evidence="3" key="1">
    <citation type="submission" date="2016-10" db="EMBL/GenBank/DDBJ databases">
        <authorList>
            <person name="Varghese N."/>
            <person name="Submissions S."/>
        </authorList>
    </citation>
    <scope>NUCLEOTIDE SEQUENCE [LARGE SCALE GENOMIC DNA]</scope>
    <source>
        <strain evidence="3">CGMCC 1.6992</strain>
    </source>
</reference>
<name>A0A1G7HX96_9DEIN</name>
<dbReference type="EMBL" id="FNBC01000022">
    <property type="protein sequence ID" value="SDF05015.1"/>
    <property type="molecule type" value="Genomic_DNA"/>
</dbReference>
<evidence type="ECO:0000313" key="2">
    <source>
        <dbReference type="EMBL" id="SDF05015.1"/>
    </source>
</evidence>
<dbReference type="AlphaFoldDB" id="A0A1G7HX96"/>